<accession>A0A183AD38</accession>
<dbReference type="SUPFAM" id="SSF56059">
    <property type="entry name" value="Glutathione synthetase ATP-binding domain-like"/>
    <property type="match status" value="1"/>
</dbReference>
<sequence>LVLKSVMNLGRSHDICIFAEELAHSNELASSLQQDINILYHRVSMDHDFLEKTLKPTFGLDVYIRQLWNIYSRVKDEGIVQPIVLGLNRSDYMLHASPEIKENHWDLIKNTKEAARSKQIKDDTFWSSLSLRQVEVNMVATSFCGLSPRMVTQHRQVLALMGFTPDYLDRVPECKSVNVFVDALARATELYVDHIRALSRESGDIVPCILVVVSEHETNIYDQRALLGALLIRYPRIGMLVRSFSDLAPHTKRMTVDEQRRLFVDVQEIAVVYYRHGYVPEHFPSDEIWEVKYQLERSRAIKCPCVQYLLANTKLIQATLSQPAQLARFIDPKNANFDRLLATFARQYPLSDAFGLINAGDMERLLEECRSHPERFVLKPQREGGGNNFFDEDIIKQLEHIMDQGLGATYVLMERFYPYVVQNNVIGWENPGARKDVVLELGIFGAIIASAQDIIVNEDAGHLLRTKSVHSNEGGIAAGFGCLDSPFLV</sequence>
<dbReference type="Gene3D" id="3.30.1490.80">
    <property type="match status" value="1"/>
</dbReference>
<dbReference type="EC" id="6.3.2.3" evidence="3 12"/>
<evidence type="ECO:0000256" key="9">
    <source>
        <dbReference type="ARBA" id="ARBA00022840"/>
    </source>
</evidence>
<dbReference type="Pfam" id="PF03917">
    <property type="entry name" value="GSH_synth_ATP"/>
    <property type="match status" value="1"/>
</dbReference>
<evidence type="ECO:0000256" key="12">
    <source>
        <dbReference type="PIRNR" id="PIRNR001558"/>
    </source>
</evidence>
<feature type="binding site" evidence="13">
    <location>
        <begin position="379"/>
        <end position="388"/>
    </location>
    <ligand>
        <name>ATP</name>
        <dbReference type="ChEBI" id="CHEBI:30616"/>
    </ligand>
</feature>
<dbReference type="InterPro" id="IPR014049">
    <property type="entry name" value="Glutathione_synthase_N_euk"/>
</dbReference>
<dbReference type="InterPro" id="IPR004887">
    <property type="entry name" value="GSH_synth_subst-bd"/>
</dbReference>
<dbReference type="GO" id="GO:0000287">
    <property type="term" value="F:magnesium ion binding"/>
    <property type="evidence" value="ECO:0007669"/>
    <property type="project" value="UniProtKB-UniRule"/>
</dbReference>
<feature type="domain" description="Glutathione synthase substrate-binding" evidence="15">
    <location>
        <begin position="208"/>
        <end position="311"/>
    </location>
</feature>
<dbReference type="PANTHER" id="PTHR11130">
    <property type="entry name" value="GLUTATHIONE SYNTHETASE"/>
    <property type="match status" value="1"/>
</dbReference>
<evidence type="ECO:0000256" key="7">
    <source>
        <dbReference type="ARBA" id="ARBA00022723"/>
    </source>
</evidence>
<evidence type="ECO:0000256" key="3">
    <source>
        <dbReference type="ARBA" id="ARBA00012214"/>
    </source>
</evidence>
<evidence type="ECO:0000256" key="6">
    <source>
        <dbReference type="ARBA" id="ARBA00022684"/>
    </source>
</evidence>
<feature type="binding site" evidence="13">
    <location>
        <position position="314"/>
    </location>
    <ligand>
        <name>ATP</name>
        <dbReference type="ChEBI" id="CHEBI:30616"/>
    </ligand>
</feature>
<feature type="binding site" evidence="13">
    <location>
        <position position="223"/>
    </location>
    <ligand>
        <name>substrate</name>
    </ligand>
</feature>
<comment type="pathway">
    <text evidence="1 12">Sulfur metabolism; glutathione biosynthesis; glutathione from L-cysteine and L-glutamate: step 2/2.</text>
</comment>
<comment type="catalytic activity">
    <reaction evidence="11">
        <text>gamma-L-glutamyl-L-cysteine + glycine + ATP = glutathione + ADP + phosphate + H(+)</text>
        <dbReference type="Rhea" id="RHEA:13557"/>
        <dbReference type="ChEBI" id="CHEBI:15378"/>
        <dbReference type="ChEBI" id="CHEBI:30616"/>
        <dbReference type="ChEBI" id="CHEBI:43474"/>
        <dbReference type="ChEBI" id="CHEBI:57305"/>
        <dbReference type="ChEBI" id="CHEBI:57925"/>
        <dbReference type="ChEBI" id="CHEBI:58173"/>
        <dbReference type="ChEBI" id="CHEBI:456216"/>
        <dbReference type="EC" id="6.3.2.3"/>
    </reaction>
    <physiologicalReaction direction="left-to-right" evidence="11">
        <dbReference type="Rhea" id="RHEA:13558"/>
    </physiologicalReaction>
</comment>
<evidence type="ECO:0000256" key="5">
    <source>
        <dbReference type="ARBA" id="ARBA00022598"/>
    </source>
</evidence>
<evidence type="ECO:0000313" key="16">
    <source>
        <dbReference type="WBParaSite" id="ECPE_0000488501-mRNA-1"/>
    </source>
</evidence>
<evidence type="ECO:0000256" key="1">
    <source>
        <dbReference type="ARBA" id="ARBA00004965"/>
    </source>
</evidence>
<dbReference type="InterPro" id="IPR014042">
    <property type="entry name" value="Glutathione_synthase_a-hlx"/>
</dbReference>
<evidence type="ECO:0000256" key="13">
    <source>
        <dbReference type="PIRSR" id="PIRSR001558-1"/>
    </source>
</evidence>
<feature type="binding site" evidence="13">
    <location>
        <position position="465"/>
    </location>
    <ligand>
        <name>substrate</name>
    </ligand>
</feature>
<dbReference type="AlphaFoldDB" id="A0A183AD38"/>
<comment type="cofactor">
    <cofactor evidence="12 14">
        <name>Mg(2+)</name>
        <dbReference type="ChEBI" id="CHEBI:18420"/>
    </cofactor>
    <text evidence="12 14">Binds 1 Mg(2+) ion per subunit.</text>
</comment>
<dbReference type="InterPro" id="IPR014709">
    <property type="entry name" value="Glutathione_synthase_C_euk"/>
</dbReference>
<dbReference type="PIRSF" id="PIRSF001558">
    <property type="entry name" value="GSHase"/>
    <property type="match status" value="1"/>
</dbReference>
<evidence type="ECO:0000259" key="15">
    <source>
        <dbReference type="Pfam" id="PF03199"/>
    </source>
</evidence>
<dbReference type="InterPro" id="IPR016185">
    <property type="entry name" value="PreATP-grasp_dom_sf"/>
</dbReference>
<keyword evidence="8 12" id="KW-0547">Nucleotide-binding</keyword>
<evidence type="ECO:0000256" key="8">
    <source>
        <dbReference type="ARBA" id="ARBA00022741"/>
    </source>
</evidence>
<dbReference type="GO" id="GO:0005524">
    <property type="term" value="F:ATP binding"/>
    <property type="evidence" value="ECO:0007669"/>
    <property type="project" value="UniProtKB-UniRule"/>
</dbReference>
<evidence type="ECO:0000256" key="4">
    <source>
        <dbReference type="ARBA" id="ARBA00020821"/>
    </source>
</evidence>
<proteinExistence type="inferred from homology"/>
<reference evidence="16" key="1">
    <citation type="submission" date="2016-06" db="UniProtKB">
        <authorList>
            <consortium name="WormBaseParasite"/>
        </authorList>
    </citation>
    <scope>IDENTIFICATION</scope>
</reference>
<feature type="binding site" evidence="13">
    <location>
        <position position="467"/>
    </location>
    <ligand>
        <name>ATP</name>
        <dbReference type="ChEBI" id="CHEBI:30616"/>
    </ligand>
</feature>
<feature type="binding site" evidence="13">
    <location>
        <position position="473"/>
    </location>
    <ligand>
        <name>ATP</name>
        <dbReference type="ChEBI" id="CHEBI:30616"/>
    </ligand>
</feature>
<dbReference type="UniPathway" id="UPA00142">
    <property type="reaction ID" value="UER00210"/>
</dbReference>
<keyword evidence="5 12" id="KW-0436">Ligase</keyword>
<protein>
    <recommendedName>
        <fullName evidence="4 12">Glutathione synthetase</fullName>
        <shortName evidence="12">GSH-S</shortName>
        <ecNumber evidence="3 12">6.3.2.3</ecNumber>
    </recommendedName>
</protein>
<feature type="binding site" evidence="13">
    <location>
        <position position="440"/>
    </location>
    <ligand>
        <name>ATP</name>
        <dbReference type="ChEBI" id="CHEBI:30616"/>
    </ligand>
</feature>
<dbReference type="Gene3D" id="3.40.50.1760">
    <property type="entry name" value="Glutathione synthase, substrate-binding domain superfamily, eukaryotic"/>
    <property type="match status" value="1"/>
</dbReference>
<dbReference type="GO" id="GO:0004363">
    <property type="term" value="F:glutathione synthase activity"/>
    <property type="evidence" value="ECO:0007669"/>
    <property type="project" value="UniProtKB-UniRule"/>
</dbReference>
<dbReference type="Gene3D" id="1.10.1080.10">
    <property type="entry name" value="Glutathione Synthetase, Chain A, domain 3"/>
    <property type="match status" value="1"/>
</dbReference>
<dbReference type="PANTHER" id="PTHR11130:SF0">
    <property type="entry name" value="GLUTATHIONE SYNTHETASE"/>
    <property type="match status" value="1"/>
</dbReference>
<feature type="binding site" evidence="14">
    <location>
        <position position="383"/>
    </location>
    <ligand>
        <name>Mg(2+)</name>
        <dbReference type="ChEBI" id="CHEBI:18420"/>
    </ligand>
</feature>
<dbReference type="Gene3D" id="3.30.1490.50">
    <property type="match status" value="1"/>
</dbReference>
<dbReference type="SUPFAM" id="SSF52440">
    <property type="entry name" value="PreATP-grasp domain"/>
    <property type="match status" value="1"/>
</dbReference>
<dbReference type="GO" id="GO:0005829">
    <property type="term" value="C:cytosol"/>
    <property type="evidence" value="ECO:0007669"/>
    <property type="project" value="TreeGrafter"/>
</dbReference>
<keyword evidence="9 12" id="KW-0067">ATP-binding</keyword>
<dbReference type="GO" id="GO:0043295">
    <property type="term" value="F:glutathione binding"/>
    <property type="evidence" value="ECO:0007669"/>
    <property type="project" value="UniProtKB-UniRule"/>
</dbReference>
<organism evidence="16">
    <name type="scientific">Echinostoma caproni</name>
    <dbReference type="NCBI Taxonomy" id="27848"/>
    <lineage>
        <taxon>Eukaryota</taxon>
        <taxon>Metazoa</taxon>
        <taxon>Spiralia</taxon>
        <taxon>Lophotrochozoa</taxon>
        <taxon>Platyhelminthes</taxon>
        <taxon>Trematoda</taxon>
        <taxon>Digenea</taxon>
        <taxon>Plagiorchiida</taxon>
        <taxon>Echinostomata</taxon>
        <taxon>Echinostomatoidea</taxon>
        <taxon>Echinostomatidae</taxon>
        <taxon>Echinostoma</taxon>
    </lineage>
</organism>
<name>A0A183AD38_9TREM</name>
<evidence type="ECO:0000256" key="11">
    <source>
        <dbReference type="ARBA" id="ARBA00048871"/>
    </source>
</evidence>
<comment type="similarity">
    <text evidence="2 12">Belongs to the eukaryotic GSH synthase family.</text>
</comment>
<evidence type="ECO:0000256" key="14">
    <source>
        <dbReference type="PIRSR" id="PIRSR001558-2"/>
    </source>
</evidence>
<keyword evidence="6 12" id="KW-0317">Glutathione biosynthesis</keyword>
<keyword evidence="7 12" id="KW-0479">Metal-binding</keyword>
<dbReference type="Pfam" id="PF03199">
    <property type="entry name" value="GSH_synthase"/>
    <property type="match status" value="1"/>
</dbReference>
<dbReference type="WBParaSite" id="ECPE_0000488501-mRNA-1">
    <property type="protein sequence ID" value="ECPE_0000488501-mRNA-1"/>
    <property type="gene ID" value="ECPE_0000488501"/>
</dbReference>
<dbReference type="InterPro" id="IPR005615">
    <property type="entry name" value="Glutathione_synthase"/>
</dbReference>
<evidence type="ECO:0000256" key="2">
    <source>
        <dbReference type="ARBA" id="ARBA00010385"/>
    </source>
</evidence>
<keyword evidence="10 12" id="KW-0460">Magnesium</keyword>
<dbReference type="Gene3D" id="3.30.470.20">
    <property type="entry name" value="ATP-grasp fold, B domain"/>
    <property type="match status" value="1"/>
</dbReference>
<dbReference type="InterPro" id="IPR037013">
    <property type="entry name" value="GSH-S_sub-bd_sf"/>
</dbReference>
<evidence type="ECO:0000256" key="10">
    <source>
        <dbReference type="ARBA" id="ARBA00022842"/>
    </source>
</evidence>